<dbReference type="Proteomes" id="UP000663937">
    <property type="component" value="Chromosome"/>
</dbReference>
<evidence type="ECO:0000313" key="2">
    <source>
        <dbReference type="EMBL" id="QTE28516.1"/>
    </source>
</evidence>
<keyword evidence="1" id="KW-1133">Transmembrane helix</keyword>
<gene>
    <name evidence="2" type="ORF">J4E96_14215</name>
</gene>
<reference evidence="2" key="1">
    <citation type="submission" date="2021-03" db="EMBL/GenBank/DDBJ databases">
        <title>Pengzhenrongella sicca gen. nov., sp. nov., a new member of suborder Micrococcineae isolated from High-Arctic tundra soil.</title>
        <authorList>
            <person name="Peng F."/>
        </authorList>
    </citation>
    <scope>NUCLEOTIDE SEQUENCE</scope>
    <source>
        <strain evidence="2">LRZ-2</strain>
    </source>
</reference>
<accession>A0A8A4ZD93</accession>
<dbReference type="AlphaFoldDB" id="A0A8A4ZD93"/>
<feature type="transmembrane region" description="Helical" evidence="1">
    <location>
        <begin position="20"/>
        <end position="38"/>
    </location>
</feature>
<evidence type="ECO:0000313" key="3">
    <source>
        <dbReference type="Proteomes" id="UP000663937"/>
    </source>
</evidence>
<organism evidence="2 3">
    <name type="scientific">Pengzhenrongella sicca</name>
    <dbReference type="NCBI Taxonomy" id="2819238"/>
    <lineage>
        <taxon>Bacteria</taxon>
        <taxon>Bacillati</taxon>
        <taxon>Actinomycetota</taxon>
        <taxon>Actinomycetes</taxon>
        <taxon>Micrococcales</taxon>
        <taxon>Pengzhenrongella</taxon>
    </lineage>
</organism>
<dbReference type="KEGG" id="psic:J4E96_14215"/>
<keyword evidence="1" id="KW-0472">Membrane</keyword>
<keyword evidence="3" id="KW-1185">Reference proteome</keyword>
<dbReference type="EMBL" id="CP071868">
    <property type="protein sequence ID" value="QTE28516.1"/>
    <property type="molecule type" value="Genomic_DNA"/>
</dbReference>
<keyword evidence="1" id="KW-0812">Transmembrane</keyword>
<evidence type="ECO:0000256" key="1">
    <source>
        <dbReference type="SAM" id="Phobius"/>
    </source>
</evidence>
<name>A0A8A4ZD93_9MICO</name>
<feature type="transmembrane region" description="Helical" evidence="1">
    <location>
        <begin position="44"/>
        <end position="63"/>
    </location>
</feature>
<proteinExistence type="predicted"/>
<sequence length="94" mass="10230">MASSKNGRAQAEFPNRWNIAGFVMVIVALPVMLVDFFVPVPVWAMWFGVASLVAGAVLATIGASQRERATGRSTLRVLGSTVWAPFKFILDNTF</sequence>
<dbReference type="RefSeq" id="WP_227422750.1">
    <property type="nucleotide sequence ID" value="NZ_CP071868.1"/>
</dbReference>
<protein>
    <submittedName>
        <fullName evidence="2">Uncharacterized protein</fullName>
    </submittedName>
</protein>